<gene>
    <name evidence="1" type="ORF">RFH51_18585</name>
</gene>
<dbReference type="GeneID" id="84211520"/>
<dbReference type="Gene3D" id="3.30.429.10">
    <property type="entry name" value="Macrophage Migration Inhibitory Factor"/>
    <property type="match status" value="1"/>
</dbReference>
<dbReference type="Proteomes" id="UP001243195">
    <property type="component" value="Unassembled WGS sequence"/>
</dbReference>
<dbReference type="InterPro" id="IPR037479">
    <property type="entry name" value="Tauto_MSAD"/>
</dbReference>
<organism evidence="1 2">
    <name type="scientific">Acinetobacter gerneri</name>
    <dbReference type="NCBI Taxonomy" id="202952"/>
    <lineage>
        <taxon>Bacteria</taxon>
        <taxon>Pseudomonadati</taxon>
        <taxon>Pseudomonadota</taxon>
        <taxon>Gammaproteobacteria</taxon>
        <taxon>Moraxellales</taxon>
        <taxon>Moraxellaceae</taxon>
        <taxon>Acinetobacter</taxon>
    </lineage>
</organism>
<dbReference type="SUPFAM" id="SSF55331">
    <property type="entry name" value="Tautomerase/MIF"/>
    <property type="match status" value="1"/>
</dbReference>
<sequence>MPMIRISTAFPYSDTEKKEISDLIQSCMEEHFDTPKNDRFHIFEQLKGSELIVDPNYWVEQARSDKFIMLYITSGKIRTLDQKSALMKSVTEQLGETYAIPEQDVMFVIVQNTFTEWCFGHAERADQRIQRMLAK</sequence>
<dbReference type="Pfam" id="PF14552">
    <property type="entry name" value="Tautomerase_2"/>
    <property type="match status" value="1"/>
</dbReference>
<dbReference type="AlphaFoldDB" id="A0AAW8JME5"/>
<evidence type="ECO:0000313" key="1">
    <source>
        <dbReference type="EMBL" id="MDQ9073455.1"/>
    </source>
</evidence>
<reference evidence="1" key="1">
    <citation type="submission" date="2023-08" db="EMBL/GenBank/DDBJ databases">
        <title>Emergence of clinically-relevant ST2 carbapenem-resistant Acinetobacter baumannii strains in hospital sewages in Zhejiang, East of China.</title>
        <authorList>
            <person name="Kaichao C."/>
            <person name="Zhang R."/>
        </authorList>
    </citation>
    <scope>NUCLEOTIDE SEQUENCE</scope>
    <source>
        <strain evidence="1">M-SY-60</strain>
    </source>
</reference>
<evidence type="ECO:0000313" key="2">
    <source>
        <dbReference type="Proteomes" id="UP001243195"/>
    </source>
</evidence>
<accession>A0AAW8JME5</accession>
<comment type="caution">
    <text evidence="1">The sequence shown here is derived from an EMBL/GenBank/DDBJ whole genome shotgun (WGS) entry which is preliminary data.</text>
</comment>
<dbReference type="InterPro" id="IPR014347">
    <property type="entry name" value="Tautomerase/MIF_sf"/>
</dbReference>
<dbReference type="PANTHER" id="PTHR38460">
    <property type="entry name" value="TAUTOMERASE YOLI-RELATED"/>
    <property type="match status" value="1"/>
</dbReference>
<proteinExistence type="predicted"/>
<dbReference type="EMBL" id="JAVIDA010000045">
    <property type="protein sequence ID" value="MDQ9073455.1"/>
    <property type="molecule type" value="Genomic_DNA"/>
</dbReference>
<dbReference type="RefSeq" id="WP_004870188.1">
    <property type="nucleotide sequence ID" value="NZ_BBLI01000035.1"/>
</dbReference>
<protein>
    <submittedName>
        <fullName evidence="1">Tautomerase family protein</fullName>
    </submittedName>
</protein>
<dbReference type="PANTHER" id="PTHR38460:SF1">
    <property type="entry name" value="TAUTOMERASE YOLI-RELATED"/>
    <property type="match status" value="1"/>
</dbReference>
<name>A0AAW8JME5_9GAMM</name>